<accession>A0AA88EFH6</accession>
<gene>
    <name evidence="1" type="ORF">TIFTF001_052279</name>
</gene>
<comment type="caution">
    <text evidence="1">The sequence shown here is derived from an EMBL/GenBank/DDBJ whole genome shotgun (WGS) entry which is preliminary data.</text>
</comment>
<evidence type="ECO:0000313" key="2">
    <source>
        <dbReference type="Proteomes" id="UP001187192"/>
    </source>
</evidence>
<evidence type="ECO:0000313" key="1">
    <source>
        <dbReference type="EMBL" id="GMN73947.1"/>
    </source>
</evidence>
<protein>
    <submittedName>
        <fullName evidence="1">Uncharacterized protein</fullName>
    </submittedName>
</protein>
<reference evidence="1" key="1">
    <citation type="submission" date="2023-07" db="EMBL/GenBank/DDBJ databases">
        <title>draft genome sequence of fig (Ficus carica).</title>
        <authorList>
            <person name="Takahashi T."/>
            <person name="Nishimura K."/>
        </authorList>
    </citation>
    <scope>NUCLEOTIDE SEQUENCE</scope>
</reference>
<sequence>MAMSLISPPWSGNLWSSVSAGADFILGPARALPILVVLPASRGSSTRVNKHGTWGSSTRVTGKFYPGQQAWYLGKFYPGQQAWYLGNFYPGHGEVLPGTTMSSDAEVAGCSMIRLELGSRGPGYPGCFARPWLEWSVARGARAFRGLGCSGRPDRVGYGITQVGDVALNLHTCRPTMTPRNRSRGRLGDCCQRQQGQPLPGQVAAGGDVTRCRSGQAEPAVDGTCVRKGVADGALRQDGEARAPIKPSVNGVWSALLGSDIRSRYQHKPPSISGLTWPGMLRVLVWSFAARHLFLSSGCCLMGPRSMVENRRSWSSARADFILGPARALLILVGATSLRGSGTAEAGGLLGQMSGGPAQVASNGWLGFSFELTQVQLWSASHGKEPHFSSVVREPLEFGVCRGRFHLGSCSGTSNSGRLPPTVGSGFPWNYPKSNSGRHPMAMSLISPSWSGNLWSSVSAGADFILGPARALPIMVGAWSWDLTPWSGNSRSWWSARADVRWSCSGCLLQLARVFPWN</sequence>
<proteinExistence type="predicted"/>
<dbReference type="AlphaFoldDB" id="A0AA88EFH6"/>
<dbReference type="Proteomes" id="UP001187192">
    <property type="component" value="Unassembled WGS sequence"/>
</dbReference>
<organism evidence="1 2">
    <name type="scientific">Ficus carica</name>
    <name type="common">Common fig</name>
    <dbReference type="NCBI Taxonomy" id="3494"/>
    <lineage>
        <taxon>Eukaryota</taxon>
        <taxon>Viridiplantae</taxon>
        <taxon>Streptophyta</taxon>
        <taxon>Embryophyta</taxon>
        <taxon>Tracheophyta</taxon>
        <taxon>Spermatophyta</taxon>
        <taxon>Magnoliopsida</taxon>
        <taxon>eudicotyledons</taxon>
        <taxon>Gunneridae</taxon>
        <taxon>Pentapetalae</taxon>
        <taxon>rosids</taxon>
        <taxon>fabids</taxon>
        <taxon>Rosales</taxon>
        <taxon>Moraceae</taxon>
        <taxon>Ficeae</taxon>
        <taxon>Ficus</taxon>
    </lineage>
</organism>
<keyword evidence="2" id="KW-1185">Reference proteome</keyword>
<name>A0AA88EFH6_FICCA</name>
<dbReference type="EMBL" id="BTGU01010755">
    <property type="protein sequence ID" value="GMN73947.1"/>
    <property type="molecule type" value="Genomic_DNA"/>
</dbReference>